<accession>A0A428P8X6</accession>
<evidence type="ECO:0000256" key="1">
    <source>
        <dbReference type="SAM" id="MobiDB-lite"/>
    </source>
</evidence>
<evidence type="ECO:0000313" key="4">
    <source>
        <dbReference type="Proteomes" id="UP000288168"/>
    </source>
</evidence>
<dbReference type="OrthoDB" id="3045089at2759"/>
<dbReference type="AlphaFoldDB" id="A0A428P8X6"/>
<dbReference type="PANTHER" id="PTHR36167:SF3">
    <property type="entry name" value="C2H2 FINGER DOMAIN TRANSCRIPTION FACTOR (EUROFUNG)-RELATED"/>
    <property type="match status" value="1"/>
</dbReference>
<sequence length="446" mass="50388">MDPLSISASMTSIATAGTALSKAIYEFFSSTRSASKEMLDIARTIADLSIILGELRRVLRDGSELCNHKYLRRIKSAMRRISRIHDEIRQLMDEARGFAGFKWRLKRSEIQQKLARIESHKTGVNLMLNILALAITTRKQSGLSDTKSFKDGQQGQRNQEQNQEQDIYLLRQQSENLAYAAHQSIVDLSERQTQHCDSDLELPSDARSDHSNKTGTQLQVQTSRKRSNDTANWLLDLIFSPYVQARMDFGVQSSGTDSATSDVENDVQERTSKSRKRGTHHHSIGAPSPPETRMAIYDPGAATSVVKELLADWTVLTVKEIESTTGDKPCPEQKEASASEESQNMDEFISFTDALSRKFKFPFYKVEKFEGLKSLIDAAFVQVDVLRSDVQEGHFDLIGPDDIVMLPEVWDDLIRPGMNITMTMWPMDTLPRPHKPIRLYGQLHGH</sequence>
<feature type="region of interest" description="Disordered" evidence="1">
    <location>
        <begin position="196"/>
        <end position="226"/>
    </location>
</feature>
<gene>
    <name evidence="3" type="ORF">CEP54_012448</name>
</gene>
<proteinExistence type="predicted"/>
<dbReference type="InterPro" id="IPR039327">
    <property type="entry name" value="CON7-like"/>
</dbReference>
<dbReference type="Proteomes" id="UP000288168">
    <property type="component" value="Unassembled WGS sequence"/>
</dbReference>
<feature type="compositionally biased region" description="Basic residues" evidence="1">
    <location>
        <begin position="273"/>
        <end position="283"/>
    </location>
</feature>
<organism evidence="3 4">
    <name type="scientific">Fusarium duplospermum</name>
    <dbReference type="NCBI Taxonomy" id="1325734"/>
    <lineage>
        <taxon>Eukaryota</taxon>
        <taxon>Fungi</taxon>
        <taxon>Dikarya</taxon>
        <taxon>Ascomycota</taxon>
        <taxon>Pezizomycotina</taxon>
        <taxon>Sordariomycetes</taxon>
        <taxon>Hypocreomycetidae</taxon>
        <taxon>Hypocreales</taxon>
        <taxon>Nectriaceae</taxon>
        <taxon>Fusarium</taxon>
        <taxon>Fusarium solani species complex</taxon>
    </lineage>
</organism>
<dbReference type="Pfam" id="PF22893">
    <property type="entry name" value="ULD_2"/>
    <property type="match status" value="1"/>
</dbReference>
<comment type="caution">
    <text evidence="3">The sequence shown here is derived from an EMBL/GenBank/DDBJ whole genome shotgun (WGS) entry which is preliminary data.</text>
</comment>
<dbReference type="PANTHER" id="PTHR36167">
    <property type="entry name" value="C2H2 FINGER DOMAIN TRANSCRIPTION FACTOR (EUROFUNG)-RELATED"/>
    <property type="match status" value="1"/>
</dbReference>
<protein>
    <recommendedName>
        <fullName evidence="2">Ubiquitin-like domain-containing protein</fullName>
    </recommendedName>
</protein>
<evidence type="ECO:0000313" key="3">
    <source>
        <dbReference type="EMBL" id="RSL49419.1"/>
    </source>
</evidence>
<reference evidence="3 4" key="1">
    <citation type="submission" date="2017-06" db="EMBL/GenBank/DDBJ databases">
        <title>Comparative genomic analysis of Ambrosia Fusariam Clade fungi.</title>
        <authorList>
            <person name="Stajich J.E."/>
            <person name="Carrillo J."/>
            <person name="Kijimoto T."/>
            <person name="Eskalen A."/>
            <person name="O'Donnell K."/>
            <person name="Kasson M."/>
        </authorList>
    </citation>
    <scope>NUCLEOTIDE SEQUENCE [LARGE SCALE GENOMIC DNA]</scope>
    <source>
        <strain evidence="3 4">NRRL62584</strain>
    </source>
</reference>
<feature type="region of interest" description="Disordered" evidence="1">
    <location>
        <begin position="322"/>
        <end position="343"/>
    </location>
</feature>
<feature type="compositionally biased region" description="Polar residues" evidence="1">
    <location>
        <begin position="213"/>
        <end position="222"/>
    </location>
</feature>
<feature type="region of interest" description="Disordered" evidence="1">
    <location>
        <begin position="253"/>
        <end position="293"/>
    </location>
</feature>
<dbReference type="InterPro" id="IPR054464">
    <property type="entry name" value="ULD_fung"/>
</dbReference>
<keyword evidence="4" id="KW-1185">Reference proteome</keyword>
<feature type="compositionally biased region" description="Polar residues" evidence="1">
    <location>
        <begin position="253"/>
        <end position="262"/>
    </location>
</feature>
<feature type="compositionally biased region" description="Low complexity" evidence="1">
    <location>
        <begin position="152"/>
        <end position="163"/>
    </location>
</feature>
<dbReference type="EMBL" id="NKCI01000180">
    <property type="protein sequence ID" value="RSL49419.1"/>
    <property type="molecule type" value="Genomic_DNA"/>
</dbReference>
<dbReference type="STRING" id="1325734.A0A428P8X6"/>
<feature type="compositionally biased region" description="Basic and acidic residues" evidence="1">
    <location>
        <begin position="196"/>
        <end position="212"/>
    </location>
</feature>
<feature type="domain" description="Ubiquitin-like" evidence="2">
    <location>
        <begin position="347"/>
        <end position="427"/>
    </location>
</feature>
<feature type="region of interest" description="Disordered" evidence="1">
    <location>
        <begin position="143"/>
        <end position="163"/>
    </location>
</feature>
<name>A0A428P8X6_9HYPO</name>
<evidence type="ECO:0000259" key="2">
    <source>
        <dbReference type="Pfam" id="PF22893"/>
    </source>
</evidence>
<dbReference type="GO" id="GO:0006355">
    <property type="term" value="P:regulation of DNA-templated transcription"/>
    <property type="evidence" value="ECO:0007669"/>
    <property type="project" value="InterPro"/>
</dbReference>